<dbReference type="InterPro" id="IPR013783">
    <property type="entry name" value="Ig-like_fold"/>
</dbReference>
<feature type="transmembrane region" description="Helical" evidence="1">
    <location>
        <begin position="1345"/>
        <end position="1365"/>
    </location>
</feature>
<proteinExistence type="predicted"/>
<keyword evidence="1" id="KW-0472">Membrane</keyword>
<dbReference type="EMBL" id="ACUX02000006">
    <property type="protein sequence ID" value="EEZ61744.1"/>
    <property type="molecule type" value="Genomic_DNA"/>
</dbReference>
<evidence type="ECO:0000313" key="3">
    <source>
        <dbReference type="EMBL" id="EEZ61744.1"/>
    </source>
</evidence>
<dbReference type="Gene3D" id="2.60.40.10">
    <property type="entry name" value="Immunoglobulins"/>
    <property type="match status" value="1"/>
</dbReference>
<gene>
    <name evidence="3" type="ORF">HMPREF0762_01086</name>
</gene>
<protein>
    <submittedName>
        <fullName evidence="3">LPXTG-motif cell wall anchor domain protein</fullName>
    </submittedName>
</protein>
<dbReference type="Gene3D" id="2.60.40.740">
    <property type="match status" value="1"/>
</dbReference>
<keyword evidence="1" id="KW-0812">Transmembrane</keyword>
<dbReference type="HOGENOM" id="CLU_256274_0_0_11"/>
<evidence type="ECO:0000259" key="2">
    <source>
        <dbReference type="Pfam" id="PF17802"/>
    </source>
</evidence>
<feature type="domain" description="SpaA-like prealbumin fold" evidence="2">
    <location>
        <begin position="1202"/>
        <end position="1306"/>
    </location>
</feature>
<dbReference type="OrthoDB" id="134475at2"/>
<dbReference type="RefSeq" id="WP_006362343.1">
    <property type="nucleotide sequence ID" value="NZ_GG700630.1"/>
</dbReference>
<dbReference type="InterPro" id="IPR041033">
    <property type="entry name" value="SpaA_PFL_dom_1"/>
</dbReference>
<reference evidence="3" key="1">
    <citation type="submission" date="2009-10" db="EMBL/GenBank/DDBJ databases">
        <authorList>
            <person name="Weinstock G."/>
            <person name="Sodergren E."/>
            <person name="Clifton S."/>
            <person name="Fulton L."/>
            <person name="Fulton B."/>
            <person name="Courtney L."/>
            <person name="Fronick C."/>
            <person name="Harrison M."/>
            <person name="Strong C."/>
            <person name="Farmer C."/>
            <person name="Delahaunty K."/>
            <person name="Markovic C."/>
            <person name="Hall O."/>
            <person name="Minx P."/>
            <person name="Tomlinson C."/>
            <person name="Mitreva M."/>
            <person name="Nelson J."/>
            <person name="Hou S."/>
            <person name="Wollam A."/>
            <person name="Pepin K.H."/>
            <person name="Johnson M."/>
            <person name="Bhonagiri V."/>
            <person name="Nash W.E."/>
            <person name="Warren W."/>
            <person name="Chinwalla A."/>
            <person name="Mardis E.R."/>
            <person name="Wilson R.K."/>
        </authorList>
    </citation>
    <scope>NUCLEOTIDE SEQUENCE [LARGE SCALE GENOMIC DNA]</scope>
    <source>
        <strain evidence="3">ATCC 700122</strain>
    </source>
</reference>
<dbReference type="eggNOG" id="COG3156">
    <property type="taxonomic scope" value="Bacteria"/>
</dbReference>
<comment type="caution">
    <text evidence="3">The sequence shown here is derived from an EMBL/GenBank/DDBJ whole genome shotgun (WGS) entry which is preliminary data.</text>
</comment>
<dbReference type="Proteomes" id="UP000006001">
    <property type="component" value="Unassembled WGS sequence"/>
</dbReference>
<keyword evidence="4" id="KW-1185">Reference proteome</keyword>
<evidence type="ECO:0000256" key="1">
    <source>
        <dbReference type="SAM" id="Phobius"/>
    </source>
</evidence>
<name>D0WGY1_SLAES</name>
<organism evidence="3 4">
    <name type="scientific">Slackia exigua (strain ATCC 700122 / DSM 15923 / CIP 105133 / JCM 11022 / KCTC 5966 / S-7)</name>
    <dbReference type="NCBI Taxonomy" id="649764"/>
    <lineage>
        <taxon>Bacteria</taxon>
        <taxon>Bacillati</taxon>
        <taxon>Actinomycetota</taxon>
        <taxon>Coriobacteriia</taxon>
        <taxon>Eggerthellales</taxon>
        <taxon>Eggerthellaceae</taxon>
        <taxon>Slackia</taxon>
    </lineage>
</organism>
<keyword evidence="1" id="KW-1133">Transmembrane helix</keyword>
<dbReference type="Pfam" id="PF17802">
    <property type="entry name" value="SpaA"/>
    <property type="match status" value="1"/>
</dbReference>
<evidence type="ECO:0000313" key="4">
    <source>
        <dbReference type="Proteomes" id="UP000006001"/>
    </source>
</evidence>
<dbReference type="GO" id="GO:0005975">
    <property type="term" value="P:carbohydrate metabolic process"/>
    <property type="evidence" value="ECO:0007669"/>
    <property type="project" value="UniProtKB-ARBA"/>
</dbReference>
<dbReference type="GeneID" id="85007623"/>
<dbReference type="eggNOG" id="COG4932">
    <property type="taxonomic scope" value="Bacteria"/>
</dbReference>
<sequence length="1371" mass="144669">MTWTVDFHFDGGTFSIAGESSVLLSEVFSRLSVGREAADVVSCEFSDPALLSVEREGGDWRLASLAAFSTEERLVCAFPNGDVVEIKVTDAPAGGVAEDYVPGTGEVSGLNVSKATGTAPFDADDSAGNDSSASNDVVRSFDTVFYNVGYTLNLKDRYQGMFSGYRKAGVYVRATLPLPKEQAAFDLDAMPWLSDARVDDAGAVQTLTGRYDAEAAAGDCAVPSTGSVRFAVSIKAMADGAEVRPTFELWLDDGDNENHVSAPAETLAPAATAVSAKAAYDVDIEEIGIKDPGTFGPDSYIVSYAVTLNASVPETEKGMRGMFVDIDEASFDIYAGYYSKCKPGVYQDNTSSATLGAYTPRLYDYSLVLNNNATTGQLGKDMTVMSGNGDADMGRRVLPYSSRAESGSADNAAMNSGAMTATQGVGTPDQRIRVTFSGIENDYVYPKVAARSDHLGNTASLGKGSAILACGVIQVEYPRENIPGATSYYAGSTVYRHRYLTAYDDLAIHTSSGNSSITDADPDNDTCEQYGSVLITAQGSGTHMHAYDVNGDWIGCRYSSTSQHEYMHPGDKFYTAVYAGSGYPGVATYGMDGLLYFDTSIYEPLAEDGDDCFTFLYENGSDAKKAIQSQSSVEPGVSVKLYYLQLPNEYIDFFTLQNYPRYESLSEAKAAGVTCNAVFVEARSSTPYYNYYTPKVIVPFKIRDDAQATPATAVGNNTTRWNCITHQAIMYGQDVSGYTLKNYTSRDSWGPGNGHTYLRVWPPHGGQYTHQIYYLSPGRDVYGKFVGSGSSHIRLEPSGTWYQDAAYFGGFTAIIRDKEVSVGKETSQREFGKPRHIYFAGSGERYADYTLSPELAFAGSSVPPDPKYSTVTVTDTLPAGLSYREDSACIGGAYEQPADRHSHGTVNGGTPLAPGTTATGVATSATTTGDVTFTVTPKADGTTELKWVITNVQAGQEMPKLYYGTRIGDESNPADDVADGQQLTNTAQIASTSSQTGNQDSEPSSASWTISVFKMDSATLSKRSLTPEVDVGEDVSYAIDYVNDSEGELDGVEILDVLPYDGDLRGSSFHGSYEVASVTVERLGGAAGSYALSYTEDASVRGHEGDPFGISPAPAWTAAAASESGNVTTFALPAGASPTMLKVSGEGVGAHARARITVTLRPAGNAGGDVYANDAAYGAPSVPAPVLTASADARVVASQAPFSFVKVDRDGAPLAGAAFELYACPAGCDHSLWPLASAASEAAGCWVVSSPFRRAVSGADGTVDFGTLPAGAWMLAETEAPAGLAVPYGQWLVEVDPKADPKVRITAHASPAGDMPPAFRPGPGAGALALPNYPNVSMPKAGGRGALAATAAGVCLLGAAAALALSRRRRA</sequence>
<accession>D0WGY1</accession>
<dbReference type="STRING" id="649764.HMPREF0762_01086"/>